<proteinExistence type="predicted"/>
<evidence type="ECO:0008006" key="4">
    <source>
        <dbReference type="Google" id="ProtNLM"/>
    </source>
</evidence>
<dbReference type="EMBL" id="FNVG01000006">
    <property type="protein sequence ID" value="SEG01775.1"/>
    <property type="molecule type" value="Genomic_DNA"/>
</dbReference>
<dbReference type="OrthoDB" id="9790409at2"/>
<dbReference type="Proteomes" id="UP000236721">
    <property type="component" value="Unassembled WGS sequence"/>
</dbReference>
<dbReference type="Pfam" id="PF20398">
    <property type="entry name" value="DUF6691"/>
    <property type="match status" value="1"/>
</dbReference>
<sequence length="147" mass="15392">MKRFIAFVSGILFGTGMIVSGMGDPAKVVAFLDIFGAWSPDLAFVMGGALLVFAPSYWLVIRKKQSPVCTDEFCLNENKKIDAQLISGSALFGLGWGIAGICPGPAVSSIANGSFGILGFVLTMVIGMLIGDALLTKQGDSKPVQQS</sequence>
<feature type="transmembrane region" description="Helical" evidence="1">
    <location>
        <begin position="113"/>
        <end position="135"/>
    </location>
</feature>
<dbReference type="AlphaFoldDB" id="A0A1H5WR15"/>
<dbReference type="RefSeq" id="WP_103879789.1">
    <property type="nucleotide sequence ID" value="NZ_FNVG01000006.1"/>
</dbReference>
<dbReference type="InterPro" id="IPR046513">
    <property type="entry name" value="DUF6691"/>
</dbReference>
<evidence type="ECO:0000313" key="3">
    <source>
        <dbReference type="Proteomes" id="UP000236721"/>
    </source>
</evidence>
<feature type="transmembrane region" description="Helical" evidence="1">
    <location>
        <begin position="42"/>
        <end position="60"/>
    </location>
</feature>
<keyword evidence="1" id="KW-1133">Transmembrane helix</keyword>
<gene>
    <name evidence="2" type="ORF">SAMN04488244_10628</name>
</gene>
<keyword evidence="1" id="KW-0472">Membrane</keyword>
<evidence type="ECO:0000313" key="2">
    <source>
        <dbReference type="EMBL" id="SEG01775.1"/>
    </source>
</evidence>
<feature type="transmembrane region" description="Helical" evidence="1">
    <location>
        <begin position="81"/>
        <end position="101"/>
    </location>
</feature>
<keyword evidence="3" id="KW-1185">Reference proteome</keyword>
<name>A0A1H5WR15_9VIBR</name>
<accession>A0A1H5WR15</accession>
<protein>
    <recommendedName>
        <fullName evidence="4">Sulphur transport domain-containing protein</fullName>
    </recommendedName>
</protein>
<evidence type="ECO:0000256" key="1">
    <source>
        <dbReference type="SAM" id="Phobius"/>
    </source>
</evidence>
<organism evidence="2 3">
    <name type="scientific">Vibrio hangzhouensis</name>
    <dbReference type="NCBI Taxonomy" id="462991"/>
    <lineage>
        <taxon>Bacteria</taxon>
        <taxon>Pseudomonadati</taxon>
        <taxon>Pseudomonadota</taxon>
        <taxon>Gammaproteobacteria</taxon>
        <taxon>Vibrionales</taxon>
        <taxon>Vibrionaceae</taxon>
        <taxon>Vibrio</taxon>
    </lineage>
</organism>
<reference evidence="3" key="1">
    <citation type="submission" date="2016-10" db="EMBL/GenBank/DDBJ databases">
        <authorList>
            <person name="Varghese N."/>
            <person name="Submissions S."/>
        </authorList>
    </citation>
    <scope>NUCLEOTIDE SEQUENCE [LARGE SCALE GENOMIC DNA]</scope>
    <source>
        <strain evidence="3">CGMCC 1.7062</strain>
    </source>
</reference>
<keyword evidence="1" id="KW-0812">Transmembrane</keyword>